<sequence length="210" mass="23235">MISYAFLVLLEKLGCDYKEIASLIGKSEANCRQLYSRSKRQLAGDPAVLWQVQPERERSLANRFAEAFSAGRTEELVRLLTEDAVMMTDGGGKVHAAINPIYGRARSLAMLGAMAKRSMRGARFEETPFAGGIGLAVWRENGSSRLCALIGTARKSRFAVFTRFSTRISWSAFDRCSFSRRSLAPSHSCPSAAGRRQRPGCHTRPTIPRT</sequence>
<dbReference type="AlphaFoldDB" id="A0A841THT7"/>
<dbReference type="GO" id="GO:0016987">
    <property type="term" value="F:sigma factor activity"/>
    <property type="evidence" value="ECO:0007669"/>
    <property type="project" value="TreeGrafter"/>
</dbReference>
<dbReference type="EMBL" id="JACJVN010000100">
    <property type="protein sequence ID" value="MBB6679705.1"/>
    <property type="molecule type" value="Genomic_DNA"/>
</dbReference>
<dbReference type="RefSeq" id="WP_185180962.1">
    <property type="nucleotide sequence ID" value="NZ_CBCSEP010000022.1"/>
</dbReference>
<dbReference type="InterPro" id="IPR032710">
    <property type="entry name" value="NTF2-like_dom_sf"/>
</dbReference>
<evidence type="ECO:0000313" key="3">
    <source>
        <dbReference type="Proteomes" id="UP000574133"/>
    </source>
</evidence>
<keyword evidence="3" id="KW-1185">Reference proteome</keyword>
<reference evidence="2 3" key="1">
    <citation type="submission" date="2020-08" db="EMBL/GenBank/DDBJ databases">
        <title>Cohnella phylogeny.</title>
        <authorList>
            <person name="Dunlap C."/>
        </authorList>
    </citation>
    <scope>NUCLEOTIDE SEQUENCE [LARGE SCALE GENOMIC DNA]</scope>
    <source>
        <strain evidence="2 3">DSM 103658</strain>
    </source>
</reference>
<feature type="region of interest" description="Disordered" evidence="1">
    <location>
        <begin position="181"/>
        <end position="210"/>
    </location>
</feature>
<dbReference type="Proteomes" id="UP000574133">
    <property type="component" value="Unassembled WGS sequence"/>
</dbReference>
<name>A0A841THT7_9BACL</name>
<accession>A0A841THT7</accession>
<organism evidence="2 3">
    <name type="scientific">Cohnella lubricantis</name>
    <dbReference type="NCBI Taxonomy" id="2163172"/>
    <lineage>
        <taxon>Bacteria</taxon>
        <taxon>Bacillati</taxon>
        <taxon>Bacillota</taxon>
        <taxon>Bacilli</taxon>
        <taxon>Bacillales</taxon>
        <taxon>Paenibacillaceae</taxon>
        <taxon>Cohnella</taxon>
    </lineage>
</organism>
<dbReference type="Gene3D" id="3.10.450.50">
    <property type="match status" value="1"/>
</dbReference>
<dbReference type="PANTHER" id="PTHR30173">
    <property type="entry name" value="SIGMA 19 FACTOR"/>
    <property type="match status" value="1"/>
</dbReference>
<proteinExistence type="predicted"/>
<comment type="caution">
    <text evidence="2">The sequence shown here is derived from an EMBL/GenBank/DDBJ whole genome shotgun (WGS) entry which is preliminary data.</text>
</comment>
<evidence type="ECO:0008006" key="4">
    <source>
        <dbReference type="Google" id="ProtNLM"/>
    </source>
</evidence>
<protein>
    <recommendedName>
        <fullName evidence="4">Sigma-70 family RNA polymerase sigma factor</fullName>
    </recommendedName>
</protein>
<evidence type="ECO:0000313" key="2">
    <source>
        <dbReference type="EMBL" id="MBB6679705.1"/>
    </source>
</evidence>
<dbReference type="PANTHER" id="PTHR30173:SF36">
    <property type="entry name" value="ECF RNA POLYMERASE SIGMA FACTOR SIGJ"/>
    <property type="match status" value="1"/>
</dbReference>
<gene>
    <name evidence="2" type="ORF">H4Q31_20690</name>
</gene>
<dbReference type="SUPFAM" id="SSF54427">
    <property type="entry name" value="NTF2-like"/>
    <property type="match status" value="1"/>
</dbReference>
<evidence type="ECO:0000256" key="1">
    <source>
        <dbReference type="SAM" id="MobiDB-lite"/>
    </source>
</evidence>
<dbReference type="InterPro" id="IPR052704">
    <property type="entry name" value="ECF_Sigma-70_Domain"/>
</dbReference>